<dbReference type="AlphaFoldDB" id="A0A5B6WXP0"/>
<sequence length="68" mass="7019">MMLLSGIDAGGIAINWGQNGNEGTLAGTCATRNCDFVNIAFLPTFGNGQTPIINLAVIVILVPMDALV</sequence>
<dbReference type="InterPro" id="IPR050542">
    <property type="entry name" value="Glycosyl_Hydrlase18_Chitinase"/>
</dbReference>
<name>A0A5B6WXP0_9ROSI</name>
<organism evidence="4 5">
    <name type="scientific">Gossypium australe</name>
    <dbReference type="NCBI Taxonomy" id="47621"/>
    <lineage>
        <taxon>Eukaryota</taxon>
        <taxon>Viridiplantae</taxon>
        <taxon>Streptophyta</taxon>
        <taxon>Embryophyta</taxon>
        <taxon>Tracheophyta</taxon>
        <taxon>Spermatophyta</taxon>
        <taxon>Magnoliopsida</taxon>
        <taxon>eudicotyledons</taxon>
        <taxon>Gunneridae</taxon>
        <taxon>Pentapetalae</taxon>
        <taxon>rosids</taxon>
        <taxon>malvids</taxon>
        <taxon>Malvales</taxon>
        <taxon>Malvaceae</taxon>
        <taxon>Malvoideae</taxon>
        <taxon>Gossypium</taxon>
    </lineage>
</organism>
<dbReference type="PANTHER" id="PTHR45708:SF49">
    <property type="entry name" value="ENDOCHITINASE"/>
    <property type="match status" value="1"/>
</dbReference>
<dbReference type="PANTHER" id="PTHR45708">
    <property type="entry name" value="ENDOCHITINASE"/>
    <property type="match status" value="1"/>
</dbReference>
<keyword evidence="2" id="KW-0326">Glycosidase</keyword>
<dbReference type="PROSITE" id="PS51910">
    <property type="entry name" value="GH18_2"/>
    <property type="match status" value="1"/>
</dbReference>
<dbReference type="GO" id="GO:0005975">
    <property type="term" value="P:carbohydrate metabolic process"/>
    <property type="evidence" value="ECO:0007669"/>
    <property type="project" value="InterPro"/>
</dbReference>
<dbReference type="Proteomes" id="UP000325315">
    <property type="component" value="Unassembled WGS sequence"/>
</dbReference>
<evidence type="ECO:0000313" key="4">
    <source>
        <dbReference type="EMBL" id="KAA3486729.1"/>
    </source>
</evidence>
<feature type="domain" description="GH18" evidence="3">
    <location>
        <begin position="10"/>
        <end position="68"/>
    </location>
</feature>
<dbReference type="EMBL" id="SMMG02000001">
    <property type="protein sequence ID" value="KAA3486729.1"/>
    <property type="molecule type" value="Genomic_DNA"/>
</dbReference>
<evidence type="ECO:0000256" key="2">
    <source>
        <dbReference type="ARBA" id="ARBA00023295"/>
    </source>
</evidence>
<keyword evidence="5" id="KW-1185">Reference proteome</keyword>
<evidence type="ECO:0000256" key="1">
    <source>
        <dbReference type="ARBA" id="ARBA00022801"/>
    </source>
</evidence>
<protein>
    <submittedName>
        <fullName evidence="4">Hevamine-A</fullName>
    </submittedName>
</protein>
<accession>A0A5B6WXP0</accession>
<dbReference type="InterPro" id="IPR017853">
    <property type="entry name" value="GH"/>
</dbReference>
<dbReference type="OrthoDB" id="1716288at2759"/>
<evidence type="ECO:0000313" key="5">
    <source>
        <dbReference type="Proteomes" id="UP000325315"/>
    </source>
</evidence>
<proteinExistence type="predicted"/>
<dbReference type="GO" id="GO:0004568">
    <property type="term" value="F:chitinase activity"/>
    <property type="evidence" value="ECO:0007669"/>
    <property type="project" value="TreeGrafter"/>
</dbReference>
<dbReference type="SUPFAM" id="SSF51445">
    <property type="entry name" value="(Trans)glycosidases"/>
    <property type="match status" value="1"/>
</dbReference>
<dbReference type="InterPro" id="IPR001223">
    <property type="entry name" value="Glyco_hydro18_cat"/>
</dbReference>
<keyword evidence="1" id="KW-0378">Hydrolase</keyword>
<gene>
    <name evidence="4" type="ORF">EPI10_030608</name>
</gene>
<evidence type="ECO:0000259" key="3">
    <source>
        <dbReference type="PROSITE" id="PS51910"/>
    </source>
</evidence>
<dbReference type="Gene3D" id="3.20.20.80">
    <property type="entry name" value="Glycosidases"/>
    <property type="match status" value="1"/>
</dbReference>
<comment type="caution">
    <text evidence="4">The sequence shown here is derived from an EMBL/GenBank/DDBJ whole genome shotgun (WGS) entry which is preliminary data.</text>
</comment>
<dbReference type="GO" id="GO:0005576">
    <property type="term" value="C:extracellular region"/>
    <property type="evidence" value="ECO:0007669"/>
    <property type="project" value="TreeGrafter"/>
</dbReference>
<reference evidence="5" key="1">
    <citation type="journal article" date="2019" name="Plant Biotechnol. J.">
        <title>Genome sequencing of the Australian wild diploid species Gossypium australe highlights disease resistance and delayed gland morphogenesis.</title>
        <authorList>
            <person name="Cai Y."/>
            <person name="Cai X."/>
            <person name="Wang Q."/>
            <person name="Wang P."/>
            <person name="Zhang Y."/>
            <person name="Cai C."/>
            <person name="Xu Y."/>
            <person name="Wang K."/>
            <person name="Zhou Z."/>
            <person name="Wang C."/>
            <person name="Geng S."/>
            <person name="Li B."/>
            <person name="Dong Q."/>
            <person name="Hou Y."/>
            <person name="Wang H."/>
            <person name="Ai P."/>
            <person name="Liu Z."/>
            <person name="Yi F."/>
            <person name="Sun M."/>
            <person name="An G."/>
            <person name="Cheng J."/>
            <person name="Zhang Y."/>
            <person name="Shi Q."/>
            <person name="Xie Y."/>
            <person name="Shi X."/>
            <person name="Chang Y."/>
            <person name="Huang F."/>
            <person name="Chen Y."/>
            <person name="Hong S."/>
            <person name="Mi L."/>
            <person name="Sun Q."/>
            <person name="Zhang L."/>
            <person name="Zhou B."/>
            <person name="Peng R."/>
            <person name="Zhang X."/>
            <person name="Liu F."/>
        </authorList>
    </citation>
    <scope>NUCLEOTIDE SEQUENCE [LARGE SCALE GENOMIC DNA]</scope>
    <source>
        <strain evidence="5">cv. PA1801</strain>
    </source>
</reference>